<protein>
    <recommendedName>
        <fullName evidence="2">Amino acid transporter</fullName>
    </recommendedName>
</protein>
<reference evidence="1" key="1">
    <citation type="submission" date="2015-08" db="EMBL/GenBank/DDBJ databases">
        <authorList>
            <person name="Babu N.S."/>
            <person name="Beckwith C.J."/>
            <person name="Beseler K.G."/>
            <person name="Brison A."/>
            <person name="Carone J.V."/>
            <person name="Caskin T.P."/>
            <person name="Diamond M."/>
            <person name="Durham M.E."/>
            <person name="Foxe J.M."/>
            <person name="Go M."/>
            <person name="Henderson B.A."/>
            <person name="Jones I.B."/>
            <person name="McGettigan J.A."/>
            <person name="Micheletti S.J."/>
            <person name="Nasrallah M.E."/>
            <person name="Ortiz D."/>
            <person name="Piller C.R."/>
            <person name="Privatt S.R."/>
            <person name="Schneider S.L."/>
            <person name="Sharp S."/>
            <person name="Smith T.C."/>
            <person name="Stanton J.D."/>
            <person name="Ullery H.E."/>
            <person name="Wilson R.J."/>
            <person name="Serrano M.G."/>
            <person name="Buck G."/>
            <person name="Lee V."/>
            <person name="Wang Y."/>
            <person name="Carvalho R."/>
            <person name="Voegtly L."/>
            <person name="Shi R."/>
            <person name="Duckworth R."/>
            <person name="Johnson A."/>
            <person name="Loviza R."/>
            <person name="Walstead R."/>
            <person name="Shah Z."/>
            <person name="Kiflezghi M."/>
            <person name="Wade K."/>
            <person name="Ball S.L."/>
            <person name="Bradley K.W."/>
            <person name="Asai D.J."/>
            <person name="Bowman C.A."/>
            <person name="Russell D.A."/>
            <person name="Pope W.H."/>
            <person name="Jacobs-Sera D."/>
            <person name="Hendrix R.W."/>
            <person name="Hatfull G.F."/>
        </authorList>
    </citation>
    <scope>NUCLEOTIDE SEQUENCE</scope>
</reference>
<dbReference type="AlphaFoldDB" id="A0A2P2CFC9"/>
<evidence type="ECO:0008006" key="2">
    <source>
        <dbReference type="Google" id="ProtNLM"/>
    </source>
</evidence>
<dbReference type="Gene3D" id="3.30.460.40">
    <property type="match status" value="1"/>
</dbReference>
<evidence type="ECO:0000313" key="1">
    <source>
        <dbReference type="EMBL" id="CUR59722.1"/>
    </source>
</evidence>
<accession>A0A2P2CFC9</accession>
<gene>
    <name evidence="1" type="ORF">NOCA1190060</name>
</gene>
<proteinExistence type="predicted"/>
<dbReference type="EMBL" id="CZKB01000011">
    <property type="protein sequence ID" value="CUR59722.1"/>
    <property type="molecule type" value="Genomic_DNA"/>
</dbReference>
<organism evidence="1">
    <name type="scientific">metagenome</name>
    <dbReference type="NCBI Taxonomy" id="256318"/>
    <lineage>
        <taxon>unclassified sequences</taxon>
        <taxon>metagenomes</taxon>
    </lineage>
</organism>
<sequence length="214" mass="24215">MGVNDLSKAEFRRLYGPWDAHSPRDVADLFDGYPGVWWVAGGWALEAFTGVARAHEDTDASVLRTDLPLLRRHLAGKLDLWTATDGALRPLLPDEHPDAPPEVILPPGCGQVWTRREATAPWEFDILLVPGSPEEWVYKRDVAVRMPMSEALWAHDGIVYLQPHVQLLYKAKGLRAKDQLDFDNTLPHLDEPRRAWLKASLERTLPGHPWIRGL</sequence>
<name>A0A2P2CFC9_9ZZZZ</name>